<dbReference type="RefSeq" id="WP_284306030.1">
    <property type="nucleotide sequence ID" value="NZ_BSUO01000002.1"/>
</dbReference>
<dbReference type="EMBL" id="BSUO01000002">
    <property type="protein sequence ID" value="GMA42416.1"/>
    <property type="molecule type" value="Genomic_DNA"/>
</dbReference>
<name>A0ABQ6IXV4_9MICO</name>
<accession>A0ABQ6IXV4</accession>
<protein>
    <submittedName>
        <fullName evidence="1">Uncharacterized protein</fullName>
    </submittedName>
</protein>
<evidence type="ECO:0000313" key="1">
    <source>
        <dbReference type="EMBL" id="GMA42416.1"/>
    </source>
</evidence>
<keyword evidence="2" id="KW-1185">Reference proteome</keyword>
<reference evidence="2" key="1">
    <citation type="journal article" date="2019" name="Int. J. Syst. Evol. Microbiol.">
        <title>The Global Catalogue of Microorganisms (GCM) 10K type strain sequencing project: providing services to taxonomists for standard genome sequencing and annotation.</title>
        <authorList>
            <consortium name="The Broad Institute Genomics Platform"/>
            <consortium name="The Broad Institute Genome Sequencing Center for Infectious Disease"/>
            <person name="Wu L."/>
            <person name="Ma J."/>
        </authorList>
    </citation>
    <scope>NUCLEOTIDE SEQUENCE [LARGE SCALE GENOMIC DNA]</scope>
    <source>
        <strain evidence="2">NBRC 113072</strain>
    </source>
</reference>
<organism evidence="1 2">
    <name type="scientific">Mobilicoccus caccae</name>
    <dbReference type="NCBI Taxonomy" id="1859295"/>
    <lineage>
        <taxon>Bacteria</taxon>
        <taxon>Bacillati</taxon>
        <taxon>Actinomycetota</taxon>
        <taxon>Actinomycetes</taxon>
        <taxon>Micrococcales</taxon>
        <taxon>Dermatophilaceae</taxon>
        <taxon>Mobilicoccus</taxon>
    </lineage>
</organism>
<proteinExistence type="predicted"/>
<evidence type="ECO:0000313" key="2">
    <source>
        <dbReference type="Proteomes" id="UP001157126"/>
    </source>
</evidence>
<gene>
    <name evidence="1" type="ORF">GCM10025883_44610</name>
</gene>
<sequence length="98" mass="10047">MSTTPTAPSIARDTYAVGFACAPCAVLIGYGDESATESPERVEEVEATAAAIARDECGEVIVTPIPAYLAPSAPVVFRCPLCGDDAYGPAGLVQVARD</sequence>
<dbReference type="Proteomes" id="UP001157126">
    <property type="component" value="Unassembled WGS sequence"/>
</dbReference>
<comment type="caution">
    <text evidence="1">The sequence shown here is derived from an EMBL/GenBank/DDBJ whole genome shotgun (WGS) entry which is preliminary data.</text>
</comment>